<evidence type="ECO:0000313" key="2">
    <source>
        <dbReference type="EMBL" id="KAG2435838.1"/>
    </source>
</evidence>
<evidence type="ECO:0000313" key="1">
    <source>
        <dbReference type="EMBL" id="KAG2435835.1"/>
    </source>
</evidence>
<dbReference type="Gene3D" id="2.60.120.10">
    <property type="entry name" value="Jelly Rolls"/>
    <property type="match status" value="1"/>
</dbReference>
<dbReference type="OrthoDB" id="535897at2759"/>
<dbReference type="PANTHER" id="PTHR36440">
    <property type="entry name" value="PUTATIVE (AFU_ORTHOLOGUE AFUA_8G07350)-RELATED"/>
    <property type="match status" value="1"/>
</dbReference>
<proteinExistence type="predicted"/>
<dbReference type="EMBL" id="JAEHOC010000014">
    <property type="protein sequence ID" value="KAG2435835.1"/>
    <property type="molecule type" value="Genomic_DNA"/>
</dbReference>
<protein>
    <recommendedName>
        <fullName evidence="4">Cupin type-1 domain-containing protein</fullName>
    </recommendedName>
</protein>
<dbReference type="Proteomes" id="UP000650467">
    <property type="component" value="Unassembled WGS sequence"/>
</dbReference>
<accession>A0A835W3F0</accession>
<sequence>MGAVVAGQQSELHVGQSVTIPAGVIHTFWNAAGHAPGASSAQKLPPLVVNATLSPGSVATEAFFENLAGISNVYGGMDRINPLQMMMLFAHFKVTPCFIPRPVWAVLKAVEPPLARALGFRATYPEYRTRGRVPVM</sequence>
<evidence type="ECO:0000313" key="3">
    <source>
        <dbReference type="Proteomes" id="UP000650467"/>
    </source>
</evidence>
<evidence type="ECO:0008006" key="4">
    <source>
        <dbReference type="Google" id="ProtNLM"/>
    </source>
</evidence>
<dbReference type="InterPro" id="IPR014710">
    <property type="entry name" value="RmlC-like_jellyroll"/>
</dbReference>
<gene>
    <name evidence="1" type="ORF">HXX76_007030</name>
    <name evidence="2" type="ORF">HXX76_007033</name>
</gene>
<keyword evidence="3" id="KW-1185">Reference proteome</keyword>
<name>A0A835W3F0_CHLIN</name>
<dbReference type="AlphaFoldDB" id="A0A835W3F0"/>
<comment type="caution">
    <text evidence="2">The sequence shown here is derived from an EMBL/GenBank/DDBJ whole genome shotgun (WGS) entry which is preliminary data.</text>
</comment>
<reference evidence="2" key="1">
    <citation type="journal article" date="2020" name="bioRxiv">
        <title>Comparative genomics of Chlamydomonas.</title>
        <authorList>
            <person name="Craig R.J."/>
            <person name="Hasan A.R."/>
            <person name="Ness R.W."/>
            <person name="Keightley P.D."/>
        </authorList>
    </citation>
    <scope>NUCLEOTIDE SEQUENCE</scope>
    <source>
        <strain evidence="2">SAG 7.73</strain>
    </source>
</reference>
<organism evidence="2 3">
    <name type="scientific">Chlamydomonas incerta</name>
    <dbReference type="NCBI Taxonomy" id="51695"/>
    <lineage>
        <taxon>Eukaryota</taxon>
        <taxon>Viridiplantae</taxon>
        <taxon>Chlorophyta</taxon>
        <taxon>core chlorophytes</taxon>
        <taxon>Chlorophyceae</taxon>
        <taxon>CS clade</taxon>
        <taxon>Chlamydomonadales</taxon>
        <taxon>Chlamydomonadaceae</taxon>
        <taxon>Chlamydomonas</taxon>
    </lineage>
</organism>
<dbReference type="InterPro" id="IPR053146">
    <property type="entry name" value="QDO-like"/>
</dbReference>
<dbReference type="EMBL" id="JAEHOC010000014">
    <property type="protein sequence ID" value="KAG2435838.1"/>
    <property type="molecule type" value="Genomic_DNA"/>
</dbReference>
<dbReference type="PANTHER" id="PTHR36440:SF1">
    <property type="entry name" value="PUTATIVE (AFU_ORTHOLOGUE AFUA_8G07350)-RELATED"/>
    <property type="match status" value="1"/>
</dbReference>